<dbReference type="PROSITE" id="PS51257">
    <property type="entry name" value="PROKAR_LIPOPROTEIN"/>
    <property type="match status" value="1"/>
</dbReference>
<dbReference type="EMBL" id="JAUQTA010000001">
    <property type="protein sequence ID" value="MDO7867770.1"/>
    <property type="molecule type" value="Genomic_DNA"/>
</dbReference>
<evidence type="ECO:0000256" key="2">
    <source>
        <dbReference type="SAM" id="SignalP"/>
    </source>
</evidence>
<dbReference type="Proteomes" id="UP001233314">
    <property type="component" value="Unassembled WGS sequence"/>
</dbReference>
<keyword evidence="2" id="KW-0732">Signal</keyword>
<organism evidence="3 4">
    <name type="scientific">Nocardioides jiangxiensis</name>
    <dbReference type="NCBI Taxonomy" id="3064524"/>
    <lineage>
        <taxon>Bacteria</taxon>
        <taxon>Bacillati</taxon>
        <taxon>Actinomycetota</taxon>
        <taxon>Actinomycetes</taxon>
        <taxon>Propionibacteriales</taxon>
        <taxon>Nocardioidaceae</taxon>
        <taxon>Nocardioides</taxon>
    </lineage>
</organism>
<feature type="transmembrane region" description="Helical" evidence="1">
    <location>
        <begin position="161"/>
        <end position="180"/>
    </location>
</feature>
<feature type="transmembrane region" description="Helical" evidence="1">
    <location>
        <begin position="124"/>
        <end position="141"/>
    </location>
</feature>
<comment type="caution">
    <text evidence="3">The sequence shown here is derived from an EMBL/GenBank/DDBJ whole genome shotgun (WGS) entry which is preliminary data.</text>
</comment>
<sequence>MTARTALVLLAVGALVGASCGLYAVPAVALAGAAVCAVACTVLARDTDGRRAADGVVATDAFNVARMGAVLGVAGTAMALAGVGSSTVLGSLGVVAVLLVVRSGATGLHAALPEGWRSAAASRIARTAFVVVPLLGLVLALDTSGSGPAWTGSLVDPARVATLVVVAWFAAFCVASRDAVTA</sequence>
<evidence type="ECO:0000256" key="1">
    <source>
        <dbReference type="SAM" id="Phobius"/>
    </source>
</evidence>
<keyword evidence="1" id="KW-1133">Transmembrane helix</keyword>
<reference evidence="3 4" key="1">
    <citation type="submission" date="2023-07" db="EMBL/GenBank/DDBJ databases">
        <title>Nocardioides sp. nov WY-20 isolated from soil.</title>
        <authorList>
            <person name="Liu B."/>
            <person name="Wan Y."/>
        </authorList>
    </citation>
    <scope>NUCLEOTIDE SEQUENCE [LARGE SCALE GENOMIC DNA]</scope>
    <source>
        <strain evidence="3 4">WY-20</strain>
    </source>
</reference>
<keyword evidence="1" id="KW-0812">Transmembrane</keyword>
<evidence type="ECO:0000313" key="3">
    <source>
        <dbReference type="EMBL" id="MDO7867770.1"/>
    </source>
</evidence>
<proteinExistence type="predicted"/>
<feature type="signal peptide" evidence="2">
    <location>
        <begin position="1"/>
        <end position="24"/>
    </location>
</feature>
<gene>
    <name evidence="3" type="ORF">Q5722_05235</name>
</gene>
<dbReference type="RefSeq" id="WP_305027155.1">
    <property type="nucleotide sequence ID" value="NZ_JAUQTA010000001.1"/>
</dbReference>
<keyword evidence="4" id="KW-1185">Reference proteome</keyword>
<evidence type="ECO:0000313" key="4">
    <source>
        <dbReference type="Proteomes" id="UP001233314"/>
    </source>
</evidence>
<name>A0ABT9AYW0_9ACTN</name>
<feature type="chain" id="PRO_5047138905" evidence="2">
    <location>
        <begin position="25"/>
        <end position="182"/>
    </location>
</feature>
<protein>
    <submittedName>
        <fullName evidence="3">Uncharacterized protein</fullName>
    </submittedName>
</protein>
<accession>A0ABT9AYW0</accession>
<feature type="transmembrane region" description="Helical" evidence="1">
    <location>
        <begin position="89"/>
        <end position="112"/>
    </location>
</feature>
<keyword evidence="1" id="KW-0472">Membrane</keyword>